<organism evidence="1 2">
    <name type="scientific">Thelephora ganbajun</name>
    <name type="common">Ganba fungus</name>
    <dbReference type="NCBI Taxonomy" id="370292"/>
    <lineage>
        <taxon>Eukaryota</taxon>
        <taxon>Fungi</taxon>
        <taxon>Dikarya</taxon>
        <taxon>Basidiomycota</taxon>
        <taxon>Agaricomycotina</taxon>
        <taxon>Agaricomycetes</taxon>
        <taxon>Thelephorales</taxon>
        <taxon>Thelephoraceae</taxon>
        <taxon>Thelephora</taxon>
    </lineage>
</organism>
<name>A0ACB6YYB1_THEGA</name>
<dbReference type="Proteomes" id="UP000886501">
    <property type="component" value="Unassembled WGS sequence"/>
</dbReference>
<evidence type="ECO:0000313" key="1">
    <source>
        <dbReference type="EMBL" id="KAF9642254.1"/>
    </source>
</evidence>
<evidence type="ECO:0000313" key="2">
    <source>
        <dbReference type="Proteomes" id="UP000886501"/>
    </source>
</evidence>
<dbReference type="EMBL" id="MU118576">
    <property type="protein sequence ID" value="KAF9642254.1"/>
    <property type="molecule type" value="Genomic_DNA"/>
</dbReference>
<proteinExistence type="predicted"/>
<comment type="caution">
    <text evidence="1">The sequence shown here is derived from an EMBL/GenBank/DDBJ whole genome shotgun (WGS) entry which is preliminary data.</text>
</comment>
<sequence length="418" mass="46034">MFDVQHSNVHIQHYVQPLDAGLKYLTLASSVNNDSLPLIWGVILSHSSILNCSNNPSPRRKSVSTSASQLPGSTSPAKKIVPFFSLPFHNQRYKMKHWVVLGDTEPRVFMQDAVPDVTIKGRKSPPFPVHIQCRTLKHAQEVVGVHGELQRLRSHRMSVTKLASLVYTSPHFSNVMTETTPWYAVLNGKSFKGILLSQSDCNAQTKGYRWASCRSVFCLRDALIHIILGGNNAAFEEINTSLSSYMDRLSLTASSYHSDEIQSGPGFRPNSSGNPYGPASSTTSSSASTSTIKSQHIFRRGRSQAPSNTTTHRHSIPPASPIRKPTGVYKYIRGVAGVIGSITDPSGIDSAVHNDVENVVGAMRAEYLDVHGYRRETVEIIMGAYQSATDVEDFVALASGCGMAVVELEWFWELSWRS</sequence>
<reference evidence="1" key="1">
    <citation type="submission" date="2019-10" db="EMBL/GenBank/DDBJ databases">
        <authorList>
            <consortium name="DOE Joint Genome Institute"/>
            <person name="Kuo A."/>
            <person name="Miyauchi S."/>
            <person name="Kiss E."/>
            <person name="Drula E."/>
            <person name="Kohler A."/>
            <person name="Sanchez-Garcia M."/>
            <person name="Andreopoulos B."/>
            <person name="Barry K.W."/>
            <person name="Bonito G."/>
            <person name="Buee M."/>
            <person name="Carver A."/>
            <person name="Chen C."/>
            <person name="Cichocki N."/>
            <person name="Clum A."/>
            <person name="Culley D."/>
            <person name="Crous P.W."/>
            <person name="Fauchery L."/>
            <person name="Girlanda M."/>
            <person name="Hayes R."/>
            <person name="Keri Z."/>
            <person name="Labutti K."/>
            <person name="Lipzen A."/>
            <person name="Lombard V."/>
            <person name="Magnuson J."/>
            <person name="Maillard F."/>
            <person name="Morin E."/>
            <person name="Murat C."/>
            <person name="Nolan M."/>
            <person name="Ohm R."/>
            <person name="Pangilinan J."/>
            <person name="Pereira M."/>
            <person name="Perotto S."/>
            <person name="Peter M."/>
            <person name="Riley R."/>
            <person name="Sitrit Y."/>
            <person name="Stielow B."/>
            <person name="Szollosi G."/>
            <person name="Zifcakova L."/>
            <person name="Stursova M."/>
            <person name="Spatafora J.W."/>
            <person name="Tedersoo L."/>
            <person name="Vaario L.-M."/>
            <person name="Yamada A."/>
            <person name="Yan M."/>
            <person name="Wang P."/>
            <person name="Xu J."/>
            <person name="Bruns T."/>
            <person name="Baldrian P."/>
            <person name="Vilgalys R."/>
            <person name="Henrissat B."/>
            <person name="Grigoriev I.V."/>
            <person name="Hibbett D."/>
            <person name="Nagy L.G."/>
            <person name="Martin F.M."/>
        </authorList>
    </citation>
    <scope>NUCLEOTIDE SEQUENCE</scope>
    <source>
        <strain evidence="1">P2</strain>
    </source>
</reference>
<accession>A0ACB6YYB1</accession>
<protein>
    <submittedName>
        <fullName evidence="1">Uncharacterized protein</fullName>
    </submittedName>
</protein>
<reference evidence="1" key="2">
    <citation type="journal article" date="2020" name="Nat. Commun.">
        <title>Large-scale genome sequencing of mycorrhizal fungi provides insights into the early evolution of symbiotic traits.</title>
        <authorList>
            <person name="Miyauchi S."/>
            <person name="Kiss E."/>
            <person name="Kuo A."/>
            <person name="Drula E."/>
            <person name="Kohler A."/>
            <person name="Sanchez-Garcia M."/>
            <person name="Morin E."/>
            <person name="Andreopoulos B."/>
            <person name="Barry K.W."/>
            <person name="Bonito G."/>
            <person name="Buee M."/>
            <person name="Carver A."/>
            <person name="Chen C."/>
            <person name="Cichocki N."/>
            <person name="Clum A."/>
            <person name="Culley D."/>
            <person name="Crous P.W."/>
            <person name="Fauchery L."/>
            <person name="Girlanda M."/>
            <person name="Hayes R.D."/>
            <person name="Keri Z."/>
            <person name="LaButti K."/>
            <person name="Lipzen A."/>
            <person name="Lombard V."/>
            <person name="Magnuson J."/>
            <person name="Maillard F."/>
            <person name="Murat C."/>
            <person name="Nolan M."/>
            <person name="Ohm R.A."/>
            <person name="Pangilinan J."/>
            <person name="Pereira M.F."/>
            <person name="Perotto S."/>
            <person name="Peter M."/>
            <person name="Pfister S."/>
            <person name="Riley R."/>
            <person name="Sitrit Y."/>
            <person name="Stielow J.B."/>
            <person name="Szollosi G."/>
            <person name="Zifcakova L."/>
            <person name="Stursova M."/>
            <person name="Spatafora J.W."/>
            <person name="Tedersoo L."/>
            <person name="Vaario L.M."/>
            <person name="Yamada A."/>
            <person name="Yan M."/>
            <person name="Wang P."/>
            <person name="Xu J."/>
            <person name="Bruns T."/>
            <person name="Baldrian P."/>
            <person name="Vilgalys R."/>
            <person name="Dunand C."/>
            <person name="Henrissat B."/>
            <person name="Grigoriev I.V."/>
            <person name="Hibbett D."/>
            <person name="Nagy L.G."/>
            <person name="Martin F.M."/>
        </authorList>
    </citation>
    <scope>NUCLEOTIDE SEQUENCE</scope>
    <source>
        <strain evidence="1">P2</strain>
    </source>
</reference>
<keyword evidence="2" id="KW-1185">Reference proteome</keyword>
<gene>
    <name evidence="1" type="ORF">BDM02DRAFT_3193600</name>
</gene>